<dbReference type="PANTHER" id="PTHR11601:SF34">
    <property type="entry name" value="CYSTEINE DESULFURASE"/>
    <property type="match status" value="1"/>
</dbReference>
<dbReference type="OrthoDB" id="9808002at2"/>
<dbReference type="AlphaFoldDB" id="A0A368U4X4"/>
<organism evidence="10 11">
    <name type="scientific">Billgrantia montanilacus</name>
    <dbReference type="NCBI Taxonomy" id="2282305"/>
    <lineage>
        <taxon>Bacteria</taxon>
        <taxon>Pseudomonadati</taxon>
        <taxon>Pseudomonadota</taxon>
        <taxon>Gammaproteobacteria</taxon>
        <taxon>Oceanospirillales</taxon>
        <taxon>Halomonadaceae</taxon>
        <taxon>Billgrantia</taxon>
    </lineage>
</organism>
<comment type="cofactor">
    <cofactor evidence="1 8">
        <name>pyridoxal 5'-phosphate</name>
        <dbReference type="ChEBI" id="CHEBI:597326"/>
    </cofactor>
</comment>
<dbReference type="GO" id="GO:0046872">
    <property type="term" value="F:metal ion binding"/>
    <property type="evidence" value="ECO:0007669"/>
    <property type="project" value="UniProtKB-KW"/>
</dbReference>
<feature type="domain" description="Aminotransferase class V" evidence="9">
    <location>
        <begin position="45"/>
        <end position="91"/>
    </location>
</feature>
<evidence type="ECO:0000313" key="11">
    <source>
        <dbReference type="Proteomes" id="UP000252405"/>
    </source>
</evidence>
<dbReference type="EMBL" id="QPII01000004">
    <property type="protein sequence ID" value="RCV90083.1"/>
    <property type="molecule type" value="Genomic_DNA"/>
</dbReference>
<evidence type="ECO:0000256" key="5">
    <source>
        <dbReference type="ARBA" id="ARBA00023004"/>
    </source>
</evidence>
<protein>
    <submittedName>
        <fullName evidence="10">Aminotransferase class V-fold PLP-dependent enzyme</fullName>
    </submittedName>
</protein>
<dbReference type="SUPFAM" id="SSF53383">
    <property type="entry name" value="PLP-dependent transferases"/>
    <property type="match status" value="1"/>
</dbReference>
<evidence type="ECO:0000256" key="4">
    <source>
        <dbReference type="ARBA" id="ARBA00022898"/>
    </source>
</evidence>
<name>A0A368U4X4_9GAMM</name>
<evidence type="ECO:0000256" key="3">
    <source>
        <dbReference type="ARBA" id="ARBA00022723"/>
    </source>
</evidence>
<dbReference type="PROSITE" id="PS00595">
    <property type="entry name" value="AA_TRANSFER_CLASS_5"/>
    <property type="match status" value="1"/>
</dbReference>
<dbReference type="Proteomes" id="UP000252405">
    <property type="component" value="Unassembled WGS sequence"/>
</dbReference>
<evidence type="ECO:0000256" key="1">
    <source>
        <dbReference type="ARBA" id="ARBA00001933"/>
    </source>
</evidence>
<dbReference type="Pfam" id="PF00266">
    <property type="entry name" value="Aminotran_5"/>
    <property type="match status" value="1"/>
</dbReference>
<dbReference type="InterPro" id="IPR020578">
    <property type="entry name" value="Aminotrans_V_PyrdxlP_BS"/>
</dbReference>
<accession>A0A368U4X4</accession>
<comment type="caution">
    <text evidence="10">The sequence shown here is derived from an EMBL/GenBank/DDBJ whole genome shotgun (WGS) entry which is preliminary data.</text>
</comment>
<keyword evidence="5" id="KW-0408">Iron</keyword>
<comment type="similarity">
    <text evidence="2">Belongs to the class-V pyridoxal-phosphate-dependent aminotransferase family. NifS/IscS subfamily.</text>
</comment>
<evidence type="ECO:0000256" key="8">
    <source>
        <dbReference type="RuleBase" id="RU004504"/>
    </source>
</evidence>
<dbReference type="GO" id="GO:0031071">
    <property type="term" value="F:cysteine desulfurase activity"/>
    <property type="evidence" value="ECO:0007669"/>
    <property type="project" value="UniProtKB-EC"/>
</dbReference>
<sequence>MWDGKLSTSPCCRWSSWWPWPPSGSALKPNLSLPAKPLLRLSHKGKIAIDVEALGIDLLTIAGHKFQASKGGGALYVREGAPIRSVLFGAGHEKGAAALASGPRLSVRRPASR</sequence>
<keyword evidence="10" id="KW-0808">Transferase</keyword>
<keyword evidence="3" id="KW-0479">Metal-binding</keyword>
<evidence type="ECO:0000313" key="10">
    <source>
        <dbReference type="EMBL" id="RCV90083.1"/>
    </source>
</evidence>
<dbReference type="Gene3D" id="3.40.640.10">
    <property type="entry name" value="Type I PLP-dependent aspartate aminotransferase-like (Major domain)"/>
    <property type="match status" value="1"/>
</dbReference>
<evidence type="ECO:0000256" key="6">
    <source>
        <dbReference type="ARBA" id="ARBA00023014"/>
    </source>
</evidence>
<keyword evidence="10" id="KW-0032">Aminotransferase</keyword>
<dbReference type="GO" id="GO:0051536">
    <property type="term" value="F:iron-sulfur cluster binding"/>
    <property type="evidence" value="ECO:0007669"/>
    <property type="project" value="UniProtKB-KW"/>
</dbReference>
<keyword evidence="4" id="KW-0663">Pyridoxal phosphate</keyword>
<gene>
    <name evidence="10" type="ORF">DU505_07460</name>
</gene>
<comment type="catalytic activity">
    <reaction evidence="7">
        <text>(sulfur carrier)-H + L-cysteine = (sulfur carrier)-SH + L-alanine</text>
        <dbReference type="Rhea" id="RHEA:43892"/>
        <dbReference type="Rhea" id="RHEA-COMP:14737"/>
        <dbReference type="Rhea" id="RHEA-COMP:14739"/>
        <dbReference type="ChEBI" id="CHEBI:29917"/>
        <dbReference type="ChEBI" id="CHEBI:35235"/>
        <dbReference type="ChEBI" id="CHEBI:57972"/>
        <dbReference type="ChEBI" id="CHEBI:64428"/>
        <dbReference type="EC" id="2.8.1.7"/>
    </reaction>
</comment>
<dbReference type="InterPro" id="IPR015421">
    <property type="entry name" value="PyrdxlP-dep_Trfase_major"/>
</dbReference>
<proteinExistence type="inferred from homology"/>
<evidence type="ECO:0000259" key="9">
    <source>
        <dbReference type="Pfam" id="PF00266"/>
    </source>
</evidence>
<keyword evidence="11" id="KW-1185">Reference proteome</keyword>
<dbReference type="PANTHER" id="PTHR11601">
    <property type="entry name" value="CYSTEINE DESULFURYLASE FAMILY MEMBER"/>
    <property type="match status" value="1"/>
</dbReference>
<evidence type="ECO:0000256" key="7">
    <source>
        <dbReference type="ARBA" id="ARBA00050776"/>
    </source>
</evidence>
<dbReference type="GO" id="GO:0008483">
    <property type="term" value="F:transaminase activity"/>
    <property type="evidence" value="ECO:0007669"/>
    <property type="project" value="UniProtKB-KW"/>
</dbReference>
<reference evidence="10 11" key="1">
    <citation type="submission" date="2018-07" db="EMBL/GenBank/DDBJ databases">
        <title>Halomonas montanilacus sp. nov., isolated from Lake Pengyan on Tibetan Plateau.</title>
        <authorList>
            <person name="Lu H."/>
            <person name="Xing P."/>
            <person name="Wu Q."/>
        </authorList>
    </citation>
    <scope>NUCLEOTIDE SEQUENCE [LARGE SCALE GENOMIC DNA]</scope>
    <source>
        <strain evidence="10 11">PYC7W</strain>
    </source>
</reference>
<keyword evidence="6" id="KW-0411">Iron-sulfur</keyword>
<dbReference type="InterPro" id="IPR000192">
    <property type="entry name" value="Aminotrans_V_dom"/>
</dbReference>
<evidence type="ECO:0000256" key="2">
    <source>
        <dbReference type="ARBA" id="ARBA00006490"/>
    </source>
</evidence>
<dbReference type="InterPro" id="IPR015424">
    <property type="entry name" value="PyrdxlP-dep_Trfase"/>
</dbReference>